<evidence type="ECO:0000313" key="2">
    <source>
        <dbReference type="Proteomes" id="UP000637299"/>
    </source>
</evidence>
<reference evidence="1 2" key="1">
    <citation type="submission" date="2020-09" db="EMBL/GenBank/DDBJ databases">
        <title>Genome seq and assembly of Chryseobacterium sp.</title>
        <authorList>
            <person name="Chhetri G."/>
        </authorList>
    </citation>
    <scope>NUCLEOTIDE SEQUENCE [LARGE SCALE GENOMIC DNA]</scope>
    <source>
        <strain evidence="1 2">GCR10</strain>
    </source>
</reference>
<gene>
    <name evidence="1" type="ORF">IC610_06300</name>
</gene>
<evidence type="ECO:0000313" key="1">
    <source>
        <dbReference type="EMBL" id="MBD8082036.1"/>
    </source>
</evidence>
<dbReference type="Proteomes" id="UP000637299">
    <property type="component" value="Unassembled WGS sequence"/>
</dbReference>
<keyword evidence="2" id="KW-1185">Reference proteome</keyword>
<accession>A0ABR8Z9Y1</accession>
<evidence type="ECO:0008006" key="3">
    <source>
        <dbReference type="Google" id="ProtNLM"/>
    </source>
</evidence>
<comment type="caution">
    <text evidence="1">The sequence shown here is derived from an EMBL/GenBank/DDBJ whole genome shotgun (WGS) entry which is preliminary data.</text>
</comment>
<organism evidence="1 2">
    <name type="scientific">Chryseobacterium caseinilyticum</name>
    <dbReference type="NCBI Taxonomy" id="2771428"/>
    <lineage>
        <taxon>Bacteria</taxon>
        <taxon>Pseudomonadati</taxon>
        <taxon>Bacteroidota</taxon>
        <taxon>Flavobacteriia</taxon>
        <taxon>Flavobacteriales</taxon>
        <taxon>Weeksellaceae</taxon>
        <taxon>Chryseobacterium group</taxon>
        <taxon>Chryseobacterium</taxon>
    </lineage>
</organism>
<name>A0ABR8Z9Y1_9FLAO</name>
<protein>
    <recommendedName>
        <fullName evidence="3">MORN repeat variant</fullName>
    </recommendedName>
</protein>
<sequence>MKMFKADLYKVFDENGNLVGEQILGSTFGKKAHLKVDGEIYYHKEIGFFGGETHYNNKAGRLILKMDSVHQRIFYDGEKYTEIYYFKSKSWYNSSISLYQFENDQLLVKFRRRYHFLKPIYEVQVEENFHNKLVILAFVFYYIKGYEDA</sequence>
<dbReference type="EMBL" id="JACYFS010000001">
    <property type="protein sequence ID" value="MBD8082036.1"/>
    <property type="molecule type" value="Genomic_DNA"/>
</dbReference>
<proteinExistence type="predicted"/>
<dbReference type="RefSeq" id="WP_191735709.1">
    <property type="nucleotide sequence ID" value="NZ_JACYFS010000001.1"/>
</dbReference>